<gene>
    <name evidence="9" type="ORF">B0J11DRAFT_26003</name>
</gene>
<evidence type="ECO:0000256" key="5">
    <source>
        <dbReference type="ARBA" id="ARBA00023136"/>
    </source>
</evidence>
<comment type="caution">
    <text evidence="9">The sequence shown here is derived from an EMBL/GenBank/DDBJ whole genome shotgun (WGS) entry which is preliminary data.</text>
</comment>
<feature type="compositionally biased region" description="Low complexity" evidence="6">
    <location>
        <begin position="53"/>
        <end position="67"/>
    </location>
</feature>
<evidence type="ECO:0000256" key="4">
    <source>
        <dbReference type="ARBA" id="ARBA00022989"/>
    </source>
</evidence>
<dbReference type="InterPro" id="IPR011701">
    <property type="entry name" value="MFS"/>
</dbReference>
<dbReference type="CDD" id="cd17323">
    <property type="entry name" value="MFS_Tpo1_MDR_like"/>
    <property type="match status" value="1"/>
</dbReference>
<feature type="transmembrane region" description="Helical" evidence="7">
    <location>
        <begin position="496"/>
        <end position="519"/>
    </location>
</feature>
<feature type="region of interest" description="Disordered" evidence="6">
    <location>
        <begin position="1"/>
        <end position="40"/>
    </location>
</feature>
<dbReference type="GO" id="GO:0022857">
    <property type="term" value="F:transmembrane transporter activity"/>
    <property type="evidence" value="ECO:0007669"/>
    <property type="project" value="InterPro"/>
</dbReference>
<dbReference type="PANTHER" id="PTHR23502">
    <property type="entry name" value="MAJOR FACILITATOR SUPERFAMILY"/>
    <property type="match status" value="1"/>
</dbReference>
<organism evidence="9 10">
    <name type="scientific">Dendryphion nanum</name>
    <dbReference type="NCBI Taxonomy" id="256645"/>
    <lineage>
        <taxon>Eukaryota</taxon>
        <taxon>Fungi</taxon>
        <taxon>Dikarya</taxon>
        <taxon>Ascomycota</taxon>
        <taxon>Pezizomycotina</taxon>
        <taxon>Dothideomycetes</taxon>
        <taxon>Pleosporomycetidae</taxon>
        <taxon>Pleosporales</taxon>
        <taxon>Torulaceae</taxon>
        <taxon>Dendryphion</taxon>
    </lineage>
</organism>
<dbReference type="PROSITE" id="PS50850">
    <property type="entry name" value="MFS"/>
    <property type="match status" value="1"/>
</dbReference>
<keyword evidence="4 7" id="KW-1133">Transmembrane helix</keyword>
<accession>A0A9P9J2C7</accession>
<evidence type="ECO:0000256" key="3">
    <source>
        <dbReference type="ARBA" id="ARBA00022692"/>
    </source>
</evidence>
<feature type="domain" description="Major facilitator superfamily (MFS) profile" evidence="8">
    <location>
        <begin position="92"/>
        <end position="525"/>
    </location>
</feature>
<dbReference type="GO" id="GO:0016020">
    <property type="term" value="C:membrane"/>
    <property type="evidence" value="ECO:0007669"/>
    <property type="project" value="UniProtKB-SubCell"/>
</dbReference>
<comment type="similarity">
    <text evidence="2">Belongs to the major facilitator superfamily.</text>
</comment>
<feature type="transmembrane region" description="Helical" evidence="7">
    <location>
        <begin position="428"/>
        <end position="449"/>
    </location>
</feature>
<evidence type="ECO:0000259" key="8">
    <source>
        <dbReference type="PROSITE" id="PS50850"/>
    </source>
</evidence>
<evidence type="ECO:0000313" key="9">
    <source>
        <dbReference type="EMBL" id="KAH7138829.1"/>
    </source>
</evidence>
<dbReference type="FunFam" id="1.20.1250.20:FF:000011">
    <property type="entry name" value="MFS multidrug transporter, putative"/>
    <property type="match status" value="1"/>
</dbReference>
<dbReference type="EMBL" id="JAGMWT010000001">
    <property type="protein sequence ID" value="KAH7138829.1"/>
    <property type="molecule type" value="Genomic_DNA"/>
</dbReference>
<dbReference type="InterPro" id="IPR036259">
    <property type="entry name" value="MFS_trans_sf"/>
</dbReference>
<evidence type="ECO:0000256" key="6">
    <source>
        <dbReference type="SAM" id="MobiDB-lite"/>
    </source>
</evidence>
<reference evidence="9" key="1">
    <citation type="journal article" date="2021" name="Nat. Commun.">
        <title>Genetic determinants of endophytism in the Arabidopsis root mycobiome.</title>
        <authorList>
            <person name="Mesny F."/>
            <person name="Miyauchi S."/>
            <person name="Thiergart T."/>
            <person name="Pickel B."/>
            <person name="Atanasova L."/>
            <person name="Karlsson M."/>
            <person name="Huettel B."/>
            <person name="Barry K.W."/>
            <person name="Haridas S."/>
            <person name="Chen C."/>
            <person name="Bauer D."/>
            <person name="Andreopoulos W."/>
            <person name="Pangilinan J."/>
            <person name="LaButti K."/>
            <person name="Riley R."/>
            <person name="Lipzen A."/>
            <person name="Clum A."/>
            <person name="Drula E."/>
            <person name="Henrissat B."/>
            <person name="Kohler A."/>
            <person name="Grigoriev I.V."/>
            <person name="Martin F.M."/>
            <person name="Hacquard S."/>
        </authorList>
    </citation>
    <scope>NUCLEOTIDE SEQUENCE</scope>
    <source>
        <strain evidence="9">MPI-CAGE-CH-0243</strain>
    </source>
</reference>
<dbReference type="Pfam" id="PF07690">
    <property type="entry name" value="MFS_1"/>
    <property type="match status" value="1"/>
</dbReference>
<feature type="transmembrane region" description="Helical" evidence="7">
    <location>
        <begin position="245"/>
        <end position="266"/>
    </location>
</feature>
<keyword evidence="3 7" id="KW-0812">Transmembrane</keyword>
<dbReference type="PANTHER" id="PTHR23502:SF68">
    <property type="entry name" value="MULTIDRUG TRANSPORTER, PUTATIVE (AFU_ORTHOLOGUE AFUA_3G01120)-RELATED"/>
    <property type="match status" value="1"/>
</dbReference>
<feature type="region of interest" description="Disordered" evidence="6">
    <location>
        <begin position="52"/>
        <end position="76"/>
    </location>
</feature>
<keyword evidence="5 7" id="KW-0472">Membrane</keyword>
<feature type="transmembrane region" description="Helical" evidence="7">
    <location>
        <begin position="403"/>
        <end position="422"/>
    </location>
</feature>
<feature type="transmembrane region" description="Helical" evidence="7">
    <location>
        <begin position="317"/>
        <end position="342"/>
    </location>
</feature>
<protein>
    <submittedName>
        <fullName evidence="9">Benomyl/methotrexate resistance protein</fullName>
    </submittedName>
</protein>
<evidence type="ECO:0000256" key="7">
    <source>
        <dbReference type="SAM" id="Phobius"/>
    </source>
</evidence>
<name>A0A9P9J2C7_9PLEO</name>
<sequence>MKNSTIPQSIISGEAVRSSLEDPEKGTVSTHLGNPPTGQIVSEHETAGIISITNTSPSEDPPTTSSPHLIDWDGPSDPQKPLNWTSARKFKNIVVICYCTFLTPLGSTMFAPALTSVTQTFNNTNPLLSSFSVSVWILGYFFGPLFIAPLSELYGRLPIYIACNTLFTIFNIATAVSPSFSALILFRFLAGTFGGCPITIGAGTFGDLIKPASRGKVIAIWSVGPILGPILGPIAGGYLGEDVGWRWICWVLSIAAGVGAFASALLQEETYPPTLLERKARRLRLETGDAGLKSALSGEKESVGRVFARSIVRPLRLLFLSPIVASLSLFQGVSYGFMYLLFTTFPIVFRDQYGFRTGTVGLTYVGMGIGSILSVIVGGWWTDHIFKTVTRSGKRPFRPEDRLPPLVWMCFALPVGLFWYGWAVEKKTHWIVPIAGTVWTGIGTNMLMMSISTYLIDAHPLYEASATAAATSVRSLIGALVPLAGRSMYETLGLGWGNSLLGFLALAMCPLPWIFYTYGERIRTNQRLKL</sequence>
<keyword evidence="10" id="KW-1185">Reference proteome</keyword>
<dbReference type="OrthoDB" id="5296287at2759"/>
<proteinExistence type="inferred from homology"/>
<feature type="transmembrane region" description="Helical" evidence="7">
    <location>
        <begin position="127"/>
        <end position="147"/>
    </location>
</feature>
<dbReference type="Gene3D" id="1.20.1250.20">
    <property type="entry name" value="MFS general substrate transporter like domains"/>
    <property type="match status" value="1"/>
</dbReference>
<dbReference type="Proteomes" id="UP000700596">
    <property type="component" value="Unassembled WGS sequence"/>
</dbReference>
<feature type="transmembrane region" description="Helical" evidence="7">
    <location>
        <begin position="461"/>
        <end position="484"/>
    </location>
</feature>
<evidence type="ECO:0000256" key="2">
    <source>
        <dbReference type="ARBA" id="ARBA00008335"/>
    </source>
</evidence>
<feature type="compositionally biased region" description="Polar residues" evidence="6">
    <location>
        <begin position="1"/>
        <end position="11"/>
    </location>
</feature>
<dbReference type="SUPFAM" id="SSF103473">
    <property type="entry name" value="MFS general substrate transporter"/>
    <property type="match status" value="1"/>
</dbReference>
<dbReference type="AlphaFoldDB" id="A0A9P9J2C7"/>
<feature type="compositionally biased region" description="Polar residues" evidence="6">
    <location>
        <begin position="27"/>
        <end position="40"/>
    </location>
</feature>
<feature type="transmembrane region" description="Helical" evidence="7">
    <location>
        <begin position="217"/>
        <end position="239"/>
    </location>
</feature>
<evidence type="ECO:0000256" key="1">
    <source>
        <dbReference type="ARBA" id="ARBA00004141"/>
    </source>
</evidence>
<feature type="transmembrane region" description="Helical" evidence="7">
    <location>
        <begin position="362"/>
        <end position="382"/>
    </location>
</feature>
<dbReference type="InterPro" id="IPR020846">
    <property type="entry name" value="MFS_dom"/>
</dbReference>
<feature type="transmembrane region" description="Helical" evidence="7">
    <location>
        <begin position="184"/>
        <end position="205"/>
    </location>
</feature>
<evidence type="ECO:0000313" key="10">
    <source>
        <dbReference type="Proteomes" id="UP000700596"/>
    </source>
</evidence>
<feature type="transmembrane region" description="Helical" evidence="7">
    <location>
        <begin position="93"/>
        <end position="115"/>
    </location>
</feature>
<feature type="transmembrane region" description="Helical" evidence="7">
    <location>
        <begin position="159"/>
        <end position="178"/>
    </location>
</feature>
<comment type="subcellular location">
    <subcellularLocation>
        <location evidence="1">Membrane</location>
        <topology evidence="1">Multi-pass membrane protein</topology>
    </subcellularLocation>
</comment>